<keyword evidence="6" id="KW-0560">Oxidoreductase</keyword>
<gene>
    <name evidence="7" type="ORF">JWV37_05190</name>
</gene>
<comment type="caution">
    <text evidence="7">The sequence shown here is derived from an EMBL/GenBank/DDBJ whole genome shotgun (WGS) entry which is preliminary data.</text>
</comment>
<dbReference type="Proteomes" id="UP000703590">
    <property type="component" value="Unassembled WGS sequence"/>
</dbReference>
<dbReference type="SUPFAM" id="SSF56762">
    <property type="entry name" value="HydB/Nqo4-like"/>
    <property type="match status" value="1"/>
</dbReference>
<comment type="cofactor">
    <cofactor evidence="1">
        <name>Ni(2+)</name>
        <dbReference type="ChEBI" id="CHEBI:49786"/>
    </cofactor>
</comment>
<dbReference type="Gene3D" id="1.10.645.10">
    <property type="entry name" value="Cytochrome-c3 Hydrogenase, chain B"/>
    <property type="match status" value="1"/>
</dbReference>
<sequence length="444" mass="49697">MRISKEIITKIEGEAKLELAWENNKVIDSRVSFLNFRGIEEILKERHPLDALVITPRVCGICSHAHISAAVLALEDCYTSLGYPLEISAKAKAIRTIVLNAEKIQNHLKWLMVSVVPELAKHDKRLEKIVLPQGKPWVATQEAFSKILKMGAIFSGQWPHGSYVMVGGVTCDPTQMDIMQARLLLDEVDNFCEKTLFGVACGEIVTEKIVFGTLGHMPLLGMIFEVLVREPFVTLGRSYDRFLALGFDNGLGAQKCLKTRVVNADPKYVSESLVNTFFEKNGHTYSKSALYKNKYFETGPLARMMIQKEPLVREMHRKYKDALITRILARVIEIAHLVVQTRHLLDALCIEEPSCVKPTFPIETLNIKGQGVVEAARGSLLHRVELQKGKILSYDIITPTVWNLGNGTKKEPSVIQKALLGARSVREAELVFKSLDVCSVCTTQ</sequence>
<evidence type="ECO:0000256" key="5">
    <source>
        <dbReference type="ARBA" id="ARBA00022723"/>
    </source>
</evidence>
<evidence type="ECO:0000256" key="1">
    <source>
        <dbReference type="ARBA" id="ARBA00001967"/>
    </source>
</evidence>
<name>A0ABS2WRB0_9BACT</name>
<dbReference type="PANTHER" id="PTHR42958">
    <property type="entry name" value="HYDROGENASE-2 LARGE CHAIN"/>
    <property type="match status" value="1"/>
</dbReference>
<comment type="subcellular location">
    <subcellularLocation>
        <location evidence="2">Cell envelope</location>
    </subcellularLocation>
</comment>
<comment type="similarity">
    <text evidence="3">Belongs to the [NiFe]/[NiFeSe] hydrogenase large subunit family.</text>
</comment>
<dbReference type="InterPro" id="IPR018194">
    <property type="entry name" value="Ni-dep_hyd_lsu_Ni_BS"/>
</dbReference>
<dbReference type="PROSITE" id="PS00507">
    <property type="entry name" value="NI_HGENASE_L_1"/>
    <property type="match status" value="1"/>
</dbReference>
<accession>A0ABS2WRB0</accession>
<protein>
    <submittedName>
        <fullName evidence="7">Nickel-dependent hydrogenase large subunit</fullName>
    </submittedName>
</protein>
<evidence type="ECO:0000256" key="3">
    <source>
        <dbReference type="ARBA" id="ARBA00009292"/>
    </source>
</evidence>
<keyword evidence="8" id="KW-1185">Reference proteome</keyword>
<dbReference type="Pfam" id="PF00374">
    <property type="entry name" value="NiFeSe_Hases"/>
    <property type="match status" value="2"/>
</dbReference>
<dbReference type="PANTHER" id="PTHR42958:SF4">
    <property type="entry name" value="HYDROGENASE EXPRESSION_FORMATION PROTEIN HUPK"/>
    <property type="match status" value="1"/>
</dbReference>
<keyword evidence="5" id="KW-0479">Metal-binding</keyword>
<dbReference type="InterPro" id="IPR001501">
    <property type="entry name" value="Ni-dep_hyd_lsu"/>
</dbReference>
<organism evidence="7 8">
    <name type="scientific">Sulfurospirillum tamanense</name>
    <dbReference type="NCBI Taxonomy" id="2813362"/>
    <lineage>
        <taxon>Bacteria</taxon>
        <taxon>Pseudomonadati</taxon>
        <taxon>Campylobacterota</taxon>
        <taxon>Epsilonproteobacteria</taxon>
        <taxon>Campylobacterales</taxon>
        <taxon>Sulfurospirillaceae</taxon>
        <taxon>Sulfurospirillum</taxon>
    </lineage>
</organism>
<dbReference type="InterPro" id="IPR050867">
    <property type="entry name" value="NiFe/NiFeSe_hydrgnase_LSU"/>
</dbReference>
<evidence type="ECO:0000313" key="7">
    <source>
        <dbReference type="EMBL" id="MBN2964165.1"/>
    </source>
</evidence>
<dbReference type="RefSeq" id="WP_205458714.1">
    <property type="nucleotide sequence ID" value="NZ_JAFHKK010000008.1"/>
</dbReference>
<proteinExistence type="inferred from homology"/>
<evidence type="ECO:0000313" key="8">
    <source>
        <dbReference type="Proteomes" id="UP000703590"/>
    </source>
</evidence>
<dbReference type="EMBL" id="JAFHKK010000008">
    <property type="protein sequence ID" value="MBN2964165.1"/>
    <property type="molecule type" value="Genomic_DNA"/>
</dbReference>
<keyword evidence="4" id="KW-0533">Nickel</keyword>
<evidence type="ECO:0000256" key="2">
    <source>
        <dbReference type="ARBA" id="ARBA00004196"/>
    </source>
</evidence>
<evidence type="ECO:0000256" key="6">
    <source>
        <dbReference type="ARBA" id="ARBA00023002"/>
    </source>
</evidence>
<reference evidence="7" key="1">
    <citation type="submission" date="2021-02" db="EMBL/GenBank/DDBJ databases">
        <title>Sulfurospirillum tamanensis sp. nov.</title>
        <authorList>
            <person name="Frolova A."/>
            <person name="Merkel A."/>
            <person name="Slobodkin A."/>
        </authorList>
    </citation>
    <scope>NUCLEOTIDE SEQUENCE</scope>
    <source>
        <strain evidence="7">T05b</strain>
    </source>
</reference>
<evidence type="ECO:0000256" key="4">
    <source>
        <dbReference type="ARBA" id="ARBA00022596"/>
    </source>
</evidence>
<reference evidence="7" key="2">
    <citation type="submission" date="2021-02" db="EMBL/GenBank/DDBJ databases">
        <authorList>
            <person name="Merkel A.Y."/>
        </authorList>
    </citation>
    <scope>NUCLEOTIDE SEQUENCE</scope>
    <source>
        <strain evidence="7">T05b</strain>
    </source>
</reference>
<dbReference type="InterPro" id="IPR029014">
    <property type="entry name" value="NiFe-Hase_large"/>
</dbReference>